<evidence type="ECO:0000256" key="1">
    <source>
        <dbReference type="SAM" id="SignalP"/>
    </source>
</evidence>
<feature type="signal peptide" evidence="1">
    <location>
        <begin position="1"/>
        <end position="23"/>
    </location>
</feature>
<dbReference type="EMBL" id="JACJPW010000074">
    <property type="protein sequence ID" value="MBD2184159.1"/>
    <property type="molecule type" value="Genomic_DNA"/>
</dbReference>
<reference evidence="2" key="2">
    <citation type="submission" date="2020-08" db="EMBL/GenBank/DDBJ databases">
        <authorList>
            <person name="Chen M."/>
            <person name="Teng W."/>
            <person name="Zhao L."/>
            <person name="Hu C."/>
            <person name="Zhou Y."/>
            <person name="Han B."/>
            <person name="Song L."/>
            <person name="Shu W."/>
        </authorList>
    </citation>
    <scope>NUCLEOTIDE SEQUENCE</scope>
    <source>
        <strain evidence="2">FACHB-1375</strain>
    </source>
</reference>
<dbReference type="AlphaFoldDB" id="A0A926VI16"/>
<evidence type="ECO:0000313" key="2">
    <source>
        <dbReference type="EMBL" id="MBD2184159.1"/>
    </source>
</evidence>
<proteinExistence type="predicted"/>
<gene>
    <name evidence="2" type="ORF">H6G03_24325</name>
</gene>
<keyword evidence="1" id="KW-0732">Signal</keyword>
<evidence type="ECO:0000313" key="3">
    <source>
        <dbReference type="Proteomes" id="UP000641646"/>
    </source>
</evidence>
<name>A0A926VI16_9CYAN</name>
<reference evidence="2" key="1">
    <citation type="journal article" date="2015" name="ISME J.">
        <title>Draft Genome Sequence of Streptomyces incarnatus NRRL8089, which Produces the Nucleoside Antibiotic Sinefungin.</title>
        <authorList>
            <person name="Oshima K."/>
            <person name="Hattori M."/>
            <person name="Shimizu H."/>
            <person name="Fukuda K."/>
            <person name="Nemoto M."/>
            <person name="Inagaki K."/>
            <person name="Tamura T."/>
        </authorList>
    </citation>
    <scope>NUCLEOTIDE SEQUENCE</scope>
    <source>
        <strain evidence="2">FACHB-1375</strain>
    </source>
</reference>
<dbReference type="RefSeq" id="WP_190469990.1">
    <property type="nucleotide sequence ID" value="NZ_JACJPW010000074.1"/>
</dbReference>
<accession>A0A926VI16</accession>
<comment type="caution">
    <text evidence="2">The sequence shown here is derived from an EMBL/GenBank/DDBJ whole genome shotgun (WGS) entry which is preliminary data.</text>
</comment>
<dbReference type="Proteomes" id="UP000641646">
    <property type="component" value="Unassembled WGS sequence"/>
</dbReference>
<sequence>MKYLLLGLIIVGSFPVISNRAVAQSVGFSVGFSTQSSKTVTVSNEVDVRSLRGFNIDGENVQPLGNNPVINVNTDFSIRDADKPFNLLQQDLTGSNIRTVETNSTTNADGASTNLSVFASF</sequence>
<feature type="chain" id="PRO_5038057692" evidence="1">
    <location>
        <begin position="24"/>
        <end position="121"/>
    </location>
</feature>
<protein>
    <submittedName>
        <fullName evidence="2">Uncharacterized protein</fullName>
    </submittedName>
</protein>
<keyword evidence="3" id="KW-1185">Reference proteome</keyword>
<organism evidence="2 3">
    <name type="scientific">Aerosakkonema funiforme FACHB-1375</name>
    <dbReference type="NCBI Taxonomy" id="2949571"/>
    <lineage>
        <taxon>Bacteria</taxon>
        <taxon>Bacillati</taxon>
        <taxon>Cyanobacteriota</taxon>
        <taxon>Cyanophyceae</taxon>
        <taxon>Oscillatoriophycideae</taxon>
        <taxon>Aerosakkonematales</taxon>
        <taxon>Aerosakkonemataceae</taxon>
        <taxon>Aerosakkonema</taxon>
    </lineage>
</organism>